<evidence type="ECO:0000256" key="11">
    <source>
        <dbReference type="SAM" id="MobiDB-lite"/>
    </source>
</evidence>
<evidence type="ECO:0000313" key="14">
    <source>
        <dbReference type="Proteomes" id="UP000238350"/>
    </source>
</evidence>
<dbReference type="OrthoDB" id="439639at2759"/>
<sequence>MSSRVIVKNLPPKATETSIREHFSKKGLITDVKLLRKKDGSSRRFAFVGYKNEDDALSAVQYFNESFMNTFRLSVELAKTLHDSTLVSQHERSKRKHDALEREKERLAGSKRRVKIEDKQDDKLEEFLNVMKPQSEVAMWRNDETQNGRGDTVVPSAPEDEDMEDFSGFADEAAKSKPEDEPMVGLAAFEVKSQAVESPKSDADEEPEVEDDERIAQDPSVSDADWLRQRQTRIKESGEKPEELPQEPESVQAPEDPEATSEPEVDNIEALILETGRLFVRNLSYTTTEESLGKFFQRYNAKEVHVPVDGRTDKVKGFAYISFEDPQDALHAYHQLDGSSFEGRLMHIMGAKPKKDNSLDEFDLKQLPLKKQQQLKRKANAAKQQFSWNSLYLNQDAVLETVAKKLGVTKSQMLDPTSSNMAVKQALAESSVLQSVQEYFRSKGVDLDKFSTKETSDKVILVKNFPFNTSIEEISDMFAQYGEVVRTLMPPDGGLAIVQYQTASAGRTAFTKLSFRRLGNSILYLQKAPKGVLDENVTQEVAQVVEKPTTAKSASDLLTVDNDEDALLVHTSLFIKNLNFATTSAELSHLFKPLAGFVKAQVQTKPDPKNAGKRLSMGFGFAEFKDLETATTAMNALQDHVMDGHKLQIKLSHRGTDQAPTKAKGTASTKIIIKNIPFETTKKDVMELFGTFGQLRSVRLPRKFNKQARGFAFAEFATAKEAEHAMTQLKGAHLLGRRLVMEYAQADAEDPEEEIARMEAKVQSQVAAEDLASMRVRGQQKGIDMDEDDQF</sequence>
<feature type="domain" description="RRM" evidence="12">
    <location>
        <begin position="458"/>
        <end position="530"/>
    </location>
</feature>
<feature type="domain" description="RRM" evidence="12">
    <location>
        <begin position="571"/>
        <end position="654"/>
    </location>
</feature>
<keyword evidence="5" id="KW-0677">Repeat</keyword>
<dbReference type="InterPro" id="IPR051945">
    <property type="entry name" value="RRM_MRD1_RNA_proc_ribogen"/>
</dbReference>
<feature type="domain" description="RRM" evidence="12">
    <location>
        <begin position="3"/>
        <end position="80"/>
    </location>
</feature>
<evidence type="ECO:0000256" key="7">
    <source>
        <dbReference type="ARBA" id="ARBA00023242"/>
    </source>
</evidence>
<dbReference type="RefSeq" id="XP_024663714.1">
    <property type="nucleotide sequence ID" value="XM_024807946.1"/>
</dbReference>
<dbReference type="FunFam" id="3.30.70.330:FF:000247">
    <property type="entry name" value="Multiple RNA-binding domain-containing protein 1"/>
    <property type="match status" value="1"/>
</dbReference>
<dbReference type="GO" id="GO:0005730">
    <property type="term" value="C:nucleolus"/>
    <property type="evidence" value="ECO:0007669"/>
    <property type="project" value="TreeGrafter"/>
</dbReference>
<dbReference type="GO" id="GO:0003729">
    <property type="term" value="F:mRNA binding"/>
    <property type="evidence" value="ECO:0007669"/>
    <property type="project" value="TreeGrafter"/>
</dbReference>
<feature type="region of interest" description="Disordered" evidence="11">
    <location>
        <begin position="193"/>
        <end position="264"/>
    </location>
</feature>
<feature type="domain" description="RRM" evidence="12">
    <location>
        <begin position="669"/>
        <end position="746"/>
    </location>
</feature>
<dbReference type="PANTHER" id="PTHR48039">
    <property type="entry name" value="RNA-BINDING MOTIF PROTEIN 14B"/>
    <property type="match status" value="1"/>
</dbReference>
<feature type="compositionally biased region" description="Acidic residues" evidence="11">
    <location>
        <begin position="203"/>
        <end position="213"/>
    </location>
</feature>
<dbReference type="Gene3D" id="3.30.70.330">
    <property type="match status" value="5"/>
</dbReference>
<dbReference type="CDD" id="cd12320">
    <property type="entry name" value="RRM6_RBM19_RRM5_MRD1"/>
    <property type="match status" value="1"/>
</dbReference>
<evidence type="ECO:0000256" key="3">
    <source>
        <dbReference type="ARBA" id="ARBA00013428"/>
    </source>
</evidence>
<comment type="subcellular location">
    <subcellularLocation>
        <location evidence="1">Nucleus</location>
    </subcellularLocation>
</comment>
<name>A0A2T0FFK2_9ASCO</name>
<feature type="compositionally biased region" description="Acidic residues" evidence="11">
    <location>
        <begin position="255"/>
        <end position="264"/>
    </location>
</feature>
<evidence type="ECO:0000256" key="9">
    <source>
        <dbReference type="PROSITE-ProRule" id="PRU00176"/>
    </source>
</evidence>
<evidence type="ECO:0000256" key="5">
    <source>
        <dbReference type="ARBA" id="ARBA00022737"/>
    </source>
</evidence>
<dbReference type="CDD" id="cd12565">
    <property type="entry name" value="RRM1_MRD1"/>
    <property type="match status" value="1"/>
</dbReference>
<accession>A0A2T0FFK2</accession>
<dbReference type="InterPro" id="IPR000504">
    <property type="entry name" value="RRM_dom"/>
</dbReference>
<keyword evidence="6 9" id="KW-0694">RNA-binding</keyword>
<reference evidence="13 14" key="1">
    <citation type="submission" date="2017-04" db="EMBL/GenBank/DDBJ databases">
        <title>Genome sequencing of [Candida] sorbophila.</title>
        <authorList>
            <person name="Ahn J.O."/>
        </authorList>
    </citation>
    <scope>NUCLEOTIDE SEQUENCE [LARGE SCALE GENOMIC DNA]</scope>
    <source>
        <strain evidence="13 14">DS02</strain>
    </source>
</reference>
<comment type="caution">
    <text evidence="13">The sequence shown here is derived from an EMBL/GenBank/DDBJ whole genome shotgun (WGS) entry which is preliminary data.</text>
</comment>
<dbReference type="EMBL" id="NDIQ01000001">
    <property type="protein sequence ID" value="PRT53768.1"/>
    <property type="molecule type" value="Genomic_DNA"/>
</dbReference>
<dbReference type="SUPFAM" id="SSF54928">
    <property type="entry name" value="RNA-binding domain, RBD"/>
    <property type="match status" value="3"/>
</dbReference>
<keyword evidence="10" id="KW-0175">Coiled coil</keyword>
<feature type="domain" description="RRM" evidence="12">
    <location>
        <begin position="276"/>
        <end position="353"/>
    </location>
</feature>
<evidence type="ECO:0000256" key="8">
    <source>
        <dbReference type="ARBA" id="ARBA00023274"/>
    </source>
</evidence>
<dbReference type="SMART" id="SM00360">
    <property type="entry name" value="RRM"/>
    <property type="match status" value="5"/>
</dbReference>
<dbReference type="GO" id="GO:0006364">
    <property type="term" value="P:rRNA processing"/>
    <property type="evidence" value="ECO:0007669"/>
    <property type="project" value="UniProtKB-KW"/>
</dbReference>
<proteinExistence type="inferred from homology"/>
<dbReference type="GO" id="GO:1990904">
    <property type="term" value="C:ribonucleoprotein complex"/>
    <property type="evidence" value="ECO:0007669"/>
    <property type="project" value="UniProtKB-KW"/>
</dbReference>
<evidence type="ECO:0000313" key="13">
    <source>
        <dbReference type="EMBL" id="PRT53768.1"/>
    </source>
</evidence>
<dbReference type="STRING" id="45607.A0A2T0FFK2"/>
<keyword evidence="14" id="KW-1185">Reference proteome</keyword>
<feature type="region of interest" description="Disordered" evidence="11">
    <location>
        <begin position="138"/>
        <end position="164"/>
    </location>
</feature>
<evidence type="ECO:0000256" key="4">
    <source>
        <dbReference type="ARBA" id="ARBA00022552"/>
    </source>
</evidence>
<comment type="similarity">
    <text evidence="2">Belongs to the RRM MRD1 family.</text>
</comment>
<dbReference type="InterPro" id="IPR035979">
    <property type="entry name" value="RBD_domain_sf"/>
</dbReference>
<dbReference type="PROSITE" id="PS50102">
    <property type="entry name" value="RRM"/>
    <property type="match status" value="5"/>
</dbReference>
<dbReference type="AlphaFoldDB" id="A0A2T0FFK2"/>
<protein>
    <recommendedName>
        <fullName evidence="3">Multiple RNA-binding domain-containing protein 1</fullName>
    </recommendedName>
</protein>
<dbReference type="Proteomes" id="UP000238350">
    <property type="component" value="Unassembled WGS sequence"/>
</dbReference>
<evidence type="ECO:0000256" key="2">
    <source>
        <dbReference type="ARBA" id="ARBA00008033"/>
    </source>
</evidence>
<gene>
    <name evidence="13" type="ORF">B9G98_01388</name>
</gene>
<evidence type="ECO:0000259" key="12">
    <source>
        <dbReference type="PROSITE" id="PS50102"/>
    </source>
</evidence>
<organism evidence="13 14">
    <name type="scientific">Wickerhamiella sorbophila</name>
    <dbReference type="NCBI Taxonomy" id="45607"/>
    <lineage>
        <taxon>Eukaryota</taxon>
        <taxon>Fungi</taxon>
        <taxon>Dikarya</taxon>
        <taxon>Ascomycota</taxon>
        <taxon>Saccharomycotina</taxon>
        <taxon>Dipodascomycetes</taxon>
        <taxon>Dipodascales</taxon>
        <taxon>Trichomonascaceae</taxon>
        <taxon>Wickerhamiella</taxon>
    </lineage>
</organism>
<evidence type="ECO:0000256" key="6">
    <source>
        <dbReference type="ARBA" id="ARBA00022884"/>
    </source>
</evidence>
<keyword evidence="8" id="KW-0687">Ribonucleoprotein</keyword>
<evidence type="ECO:0000256" key="10">
    <source>
        <dbReference type="SAM" id="Coils"/>
    </source>
</evidence>
<feature type="coiled-coil region" evidence="10">
    <location>
        <begin position="90"/>
        <end position="117"/>
    </location>
</feature>
<feature type="compositionally biased region" description="Basic and acidic residues" evidence="11">
    <location>
        <begin position="225"/>
        <end position="243"/>
    </location>
</feature>
<dbReference type="PANTHER" id="PTHR48039:SF5">
    <property type="entry name" value="RNA-BINDING PROTEIN 28"/>
    <property type="match status" value="1"/>
</dbReference>
<dbReference type="InterPro" id="IPR012677">
    <property type="entry name" value="Nucleotide-bd_a/b_plait_sf"/>
</dbReference>
<keyword evidence="7" id="KW-0539">Nucleus</keyword>
<dbReference type="Pfam" id="PF00076">
    <property type="entry name" value="RRM_1"/>
    <property type="match status" value="5"/>
</dbReference>
<keyword evidence="4" id="KW-0698">rRNA processing</keyword>
<dbReference type="GeneID" id="36515137"/>
<evidence type="ECO:0000256" key="1">
    <source>
        <dbReference type="ARBA" id="ARBA00004123"/>
    </source>
</evidence>